<dbReference type="AlphaFoldDB" id="A0A9D2T3S0"/>
<keyword evidence="1" id="KW-0472">Membrane</keyword>
<comment type="caution">
    <text evidence="2">The sequence shown here is derived from an EMBL/GenBank/DDBJ whole genome shotgun (WGS) entry which is preliminary data.</text>
</comment>
<organism evidence="2 3">
    <name type="scientific">Candidatus Mediterraneibacter gallistercoris</name>
    <dbReference type="NCBI Taxonomy" id="2838671"/>
    <lineage>
        <taxon>Bacteria</taxon>
        <taxon>Bacillati</taxon>
        <taxon>Bacillota</taxon>
        <taxon>Clostridia</taxon>
        <taxon>Lachnospirales</taxon>
        <taxon>Lachnospiraceae</taxon>
        <taxon>Mediterraneibacter</taxon>
    </lineage>
</organism>
<protein>
    <submittedName>
        <fullName evidence="2">Uncharacterized protein</fullName>
    </submittedName>
</protein>
<evidence type="ECO:0000313" key="3">
    <source>
        <dbReference type="Proteomes" id="UP000823895"/>
    </source>
</evidence>
<gene>
    <name evidence="2" type="ORF">H9756_11990</name>
</gene>
<feature type="transmembrane region" description="Helical" evidence="1">
    <location>
        <begin position="7"/>
        <end position="26"/>
    </location>
</feature>
<sequence length="58" mass="6204">MYIRKSVLRVITAVIGIIILSAVALMYCFTDIAIPMPVYAAVWFGCLAAMLAGSSGIH</sequence>
<reference evidence="2" key="2">
    <citation type="submission" date="2021-04" db="EMBL/GenBank/DDBJ databases">
        <authorList>
            <person name="Gilroy R."/>
        </authorList>
    </citation>
    <scope>NUCLEOTIDE SEQUENCE</scope>
    <source>
        <strain evidence="2">CHK165-2605</strain>
    </source>
</reference>
<evidence type="ECO:0000313" key="2">
    <source>
        <dbReference type="EMBL" id="HJC44371.1"/>
    </source>
</evidence>
<dbReference type="Proteomes" id="UP000823895">
    <property type="component" value="Unassembled WGS sequence"/>
</dbReference>
<proteinExistence type="predicted"/>
<accession>A0A9D2T3S0</accession>
<name>A0A9D2T3S0_9FIRM</name>
<evidence type="ECO:0000256" key="1">
    <source>
        <dbReference type="SAM" id="Phobius"/>
    </source>
</evidence>
<reference evidence="2" key="1">
    <citation type="journal article" date="2021" name="PeerJ">
        <title>Extensive microbial diversity within the chicken gut microbiome revealed by metagenomics and culture.</title>
        <authorList>
            <person name="Gilroy R."/>
            <person name="Ravi A."/>
            <person name="Getino M."/>
            <person name="Pursley I."/>
            <person name="Horton D.L."/>
            <person name="Alikhan N.F."/>
            <person name="Baker D."/>
            <person name="Gharbi K."/>
            <person name="Hall N."/>
            <person name="Watson M."/>
            <person name="Adriaenssens E.M."/>
            <person name="Foster-Nyarko E."/>
            <person name="Jarju S."/>
            <person name="Secka A."/>
            <person name="Antonio M."/>
            <person name="Oren A."/>
            <person name="Chaudhuri R.R."/>
            <person name="La Ragione R."/>
            <person name="Hildebrand F."/>
            <person name="Pallen M.J."/>
        </authorList>
    </citation>
    <scope>NUCLEOTIDE SEQUENCE</scope>
    <source>
        <strain evidence="2">CHK165-2605</strain>
    </source>
</reference>
<dbReference type="EMBL" id="DWWI01000253">
    <property type="protein sequence ID" value="HJC44371.1"/>
    <property type="molecule type" value="Genomic_DNA"/>
</dbReference>
<feature type="transmembrane region" description="Helical" evidence="1">
    <location>
        <begin position="32"/>
        <end position="52"/>
    </location>
</feature>
<keyword evidence="1" id="KW-1133">Transmembrane helix</keyword>
<keyword evidence="1" id="KW-0812">Transmembrane</keyword>